<dbReference type="Pfam" id="PF03740">
    <property type="entry name" value="PdxJ"/>
    <property type="match status" value="1"/>
</dbReference>
<evidence type="ECO:0000256" key="1">
    <source>
        <dbReference type="ARBA" id="ARBA00023096"/>
    </source>
</evidence>
<sequence length="60" mass="6844">QGITAHPRPDLRHIRPQDVLELAELCHGRVEYNIEGNPFAPPRGAYPACLNWCAPRTLRR</sequence>
<reference evidence="2" key="1">
    <citation type="submission" date="2013-08" db="EMBL/GenBank/DDBJ databases">
        <authorList>
            <person name="Mendez C."/>
            <person name="Richter M."/>
            <person name="Ferrer M."/>
            <person name="Sanchez J."/>
        </authorList>
    </citation>
    <scope>NUCLEOTIDE SEQUENCE</scope>
</reference>
<evidence type="ECO:0000313" key="2">
    <source>
        <dbReference type="EMBL" id="EQD52904.1"/>
    </source>
</evidence>
<proteinExistence type="predicted"/>
<dbReference type="SUPFAM" id="SSF63892">
    <property type="entry name" value="Pyridoxine 5'-phosphate synthase"/>
    <property type="match status" value="1"/>
</dbReference>
<comment type="caution">
    <text evidence="2">The sequence shown here is derived from an EMBL/GenBank/DDBJ whole genome shotgun (WGS) entry which is preliminary data.</text>
</comment>
<organism evidence="2">
    <name type="scientific">mine drainage metagenome</name>
    <dbReference type="NCBI Taxonomy" id="410659"/>
    <lineage>
        <taxon>unclassified sequences</taxon>
        <taxon>metagenomes</taxon>
        <taxon>ecological metagenomes</taxon>
    </lineage>
</organism>
<dbReference type="InterPro" id="IPR004569">
    <property type="entry name" value="PyrdxlP_synth_PdxJ"/>
</dbReference>
<gene>
    <name evidence="2" type="ORF">B1A_12562</name>
</gene>
<reference evidence="2" key="2">
    <citation type="journal article" date="2014" name="ISME J.">
        <title>Microbial stratification in low pH oxic and suboxic macroscopic growths along an acid mine drainage.</title>
        <authorList>
            <person name="Mendez-Garcia C."/>
            <person name="Mesa V."/>
            <person name="Sprenger R.R."/>
            <person name="Richter M."/>
            <person name="Diez M.S."/>
            <person name="Solano J."/>
            <person name="Bargiela R."/>
            <person name="Golyshina O.V."/>
            <person name="Manteca A."/>
            <person name="Ramos J.L."/>
            <person name="Gallego J.R."/>
            <person name="Llorente I."/>
            <person name="Martins Dos Santos V.A."/>
            <person name="Jensen O.N."/>
            <person name="Pelaez A.I."/>
            <person name="Sanchez J."/>
            <person name="Ferrer M."/>
        </authorList>
    </citation>
    <scope>NUCLEOTIDE SEQUENCE</scope>
</reference>
<dbReference type="InterPro" id="IPR036130">
    <property type="entry name" value="Pyridoxine-5'_phos_synth"/>
</dbReference>
<dbReference type="EMBL" id="AUZX01009136">
    <property type="protein sequence ID" value="EQD52904.1"/>
    <property type="molecule type" value="Genomic_DNA"/>
</dbReference>
<dbReference type="InterPro" id="IPR013785">
    <property type="entry name" value="Aldolase_TIM"/>
</dbReference>
<name>T1BIG6_9ZZZZ</name>
<keyword evidence="1" id="KW-0664">Pyridoxine biosynthesis</keyword>
<protein>
    <submittedName>
        <fullName evidence="2">Pyridoxine 5'-phosphate synthase</fullName>
    </submittedName>
</protein>
<dbReference type="GO" id="GO:0033856">
    <property type="term" value="F:pyridoxine 5'-phosphate synthase activity"/>
    <property type="evidence" value="ECO:0007669"/>
    <property type="project" value="InterPro"/>
</dbReference>
<feature type="non-terminal residue" evidence="2">
    <location>
        <position position="1"/>
    </location>
</feature>
<dbReference type="Gene3D" id="3.20.20.70">
    <property type="entry name" value="Aldolase class I"/>
    <property type="match status" value="1"/>
</dbReference>
<accession>T1BIG6</accession>
<dbReference type="GO" id="GO:0008615">
    <property type="term" value="P:pyridoxine biosynthetic process"/>
    <property type="evidence" value="ECO:0007669"/>
    <property type="project" value="UniProtKB-KW"/>
</dbReference>
<dbReference type="GO" id="GO:0005737">
    <property type="term" value="C:cytoplasm"/>
    <property type="evidence" value="ECO:0007669"/>
    <property type="project" value="InterPro"/>
</dbReference>
<dbReference type="AlphaFoldDB" id="T1BIG6"/>